<dbReference type="InterPro" id="IPR013320">
    <property type="entry name" value="ConA-like_dom_sf"/>
</dbReference>
<dbReference type="Gene3D" id="2.60.120.200">
    <property type="match status" value="1"/>
</dbReference>
<dbReference type="SUPFAM" id="SSF49899">
    <property type="entry name" value="Concanavalin A-like lectins/glucanases"/>
    <property type="match status" value="1"/>
</dbReference>
<dbReference type="Pfam" id="PF13385">
    <property type="entry name" value="Laminin_G_3"/>
    <property type="match status" value="1"/>
</dbReference>
<reference evidence="2" key="1">
    <citation type="journal article" date="2020" name="Nature">
        <title>Giant virus diversity and host interactions through global metagenomics.</title>
        <authorList>
            <person name="Schulz F."/>
            <person name="Roux S."/>
            <person name="Paez-Espino D."/>
            <person name="Jungbluth S."/>
            <person name="Walsh D.A."/>
            <person name="Denef V.J."/>
            <person name="McMahon K.D."/>
            <person name="Konstantinidis K.T."/>
            <person name="Eloe-Fadrosh E.A."/>
            <person name="Kyrpides N.C."/>
            <person name="Woyke T."/>
        </authorList>
    </citation>
    <scope>NUCLEOTIDE SEQUENCE</scope>
    <source>
        <strain evidence="2">GVMAG-S-1101182-85</strain>
    </source>
</reference>
<keyword evidence="1" id="KW-0812">Transmembrane</keyword>
<evidence type="ECO:0000313" key="2">
    <source>
        <dbReference type="EMBL" id="QHU14081.1"/>
    </source>
</evidence>
<sequence>MNTVYLVLGLGVVLIIIYLIVKYTFGSPKEADNSLVVVKNTISLSSSRQVATGEQVKNFWTDPAGSTILFFINPTINDRTSISGNEYATAIDIGSKCKLNILTSSDAGRGDEYVPAELKINIKGVTASEVIELYNIDLQRWTAVAIVKQGARFKIYLNGKLTAAYTCINGMPDSDTTQPLILGDSRGRLGGTIANMIVYSVPLSTSDINSLIKQQSDMDGRPYSLGHAASSFSEIFTSLPDILGCPGGLCTQPMKPYPYEMWTTPYA</sequence>
<evidence type="ECO:0008006" key="3">
    <source>
        <dbReference type="Google" id="ProtNLM"/>
    </source>
</evidence>
<evidence type="ECO:0000256" key="1">
    <source>
        <dbReference type="SAM" id="Phobius"/>
    </source>
</evidence>
<name>A0A6C0KAA0_9ZZZZ</name>
<keyword evidence="1" id="KW-0472">Membrane</keyword>
<feature type="transmembrane region" description="Helical" evidence="1">
    <location>
        <begin position="6"/>
        <end position="25"/>
    </location>
</feature>
<dbReference type="AlphaFoldDB" id="A0A6C0KAA0"/>
<accession>A0A6C0KAA0</accession>
<protein>
    <recommendedName>
        <fullName evidence="3">Lectin/glucanase superfamily protein</fullName>
    </recommendedName>
</protein>
<organism evidence="2">
    <name type="scientific">viral metagenome</name>
    <dbReference type="NCBI Taxonomy" id="1070528"/>
    <lineage>
        <taxon>unclassified sequences</taxon>
        <taxon>metagenomes</taxon>
        <taxon>organismal metagenomes</taxon>
    </lineage>
</organism>
<keyword evidence="1" id="KW-1133">Transmembrane helix</keyword>
<proteinExistence type="predicted"/>
<dbReference type="EMBL" id="MN740830">
    <property type="protein sequence ID" value="QHU14081.1"/>
    <property type="molecule type" value="Genomic_DNA"/>
</dbReference>